<evidence type="ECO:0000256" key="4">
    <source>
        <dbReference type="SAM" id="SignalP"/>
    </source>
</evidence>
<dbReference type="Pfam" id="PF00496">
    <property type="entry name" value="SBP_bac_5"/>
    <property type="match status" value="1"/>
</dbReference>
<dbReference type="CDD" id="cd08500">
    <property type="entry name" value="PBP2_NikA_DppA_OppA_like_4"/>
    <property type="match status" value="1"/>
</dbReference>
<reference evidence="6" key="2">
    <citation type="submission" date="2020-08" db="EMBL/GenBank/DDBJ databases">
        <authorList>
            <person name="Chen M."/>
            <person name="Teng W."/>
            <person name="Zhao L."/>
            <person name="Hu C."/>
            <person name="Zhou Y."/>
            <person name="Han B."/>
            <person name="Song L."/>
            <person name="Shu W."/>
        </authorList>
    </citation>
    <scope>NUCLEOTIDE SEQUENCE</scope>
    <source>
        <strain evidence="6">FACHB-1375</strain>
    </source>
</reference>
<reference evidence="6" key="1">
    <citation type="journal article" date="2015" name="ISME J.">
        <title>Draft Genome Sequence of Streptomyces incarnatus NRRL8089, which Produces the Nucleoside Antibiotic Sinefungin.</title>
        <authorList>
            <person name="Oshima K."/>
            <person name="Hattori M."/>
            <person name="Shimizu H."/>
            <person name="Fukuda K."/>
            <person name="Nemoto M."/>
            <person name="Inagaki K."/>
            <person name="Tamura T."/>
        </authorList>
    </citation>
    <scope>NUCLEOTIDE SEQUENCE</scope>
    <source>
        <strain evidence="6">FACHB-1375</strain>
    </source>
</reference>
<feature type="domain" description="Solute-binding protein family 5" evidence="5">
    <location>
        <begin position="72"/>
        <end position="483"/>
    </location>
</feature>
<dbReference type="SUPFAM" id="SSF53850">
    <property type="entry name" value="Periplasmic binding protein-like II"/>
    <property type="match status" value="1"/>
</dbReference>
<dbReference type="Gene3D" id="3.10.105.10">
    <property type="entry name" value="Dipeptide-binding Protein, Domain 3"/>
    <property type="match status" value="1"/>
</dbReference>
<dbReference type="PANTHER" id="PTHR30290:SF9">
    <property type="entry name" value="OLIGOPEPTIDE-BINDING PROTEIN APPA"/>
    <property type="match status" value="1"/>
</dbReference>
<dbReference type="Gene3D" id="3.40.190.10">
    <property type="entry name" value="Periplasmic binding protein-like II"/>
    <property type="match status" value="1"/>
</dbReference>
<keyword evidence="3 4" id="KW-0732">Signal</keyword>
<keyword evidence="7" id="KW-1185">Reference proteome</keyword>
<evidence type="ECO:0000256" key="2">
    <source>
        <dbReference type="ARBA" id="ARBA00022448"/>
    </source>
</evidence>
<comment type="similarity">
    <text evidence="1">Belongs to the bacterial solute-binding protein 5 family.</text>
</comment>
<evidence type="ECO:0000313" key="7">
    <source>
        <dbReference type="Proteomes" id="UP000641646"/>
    </source>
</evidence>
<keyword evidence="2" id="KW-0813">Transport</keyword>
<evidence type="ECO:0000256" key="1">
    <source>
        <dbReference type="ARBA" id="ARBA00005695"/>
    </source>
</evidence>
<accession>A0A926ZLF0</accession>
<protein>
    <submittedName>
        <fullName evidence="6">ABC transporter substrate-binding protein</fullName>
    </submittedName>
</protein>
<dbReference type="GO" id="GO:1904680">
    <property type="term" value="F:peptide transmembrane transporter activity"/>
    <property type="evidence" value="ECO:0007669"/>
    <property type="project" value="TreeGrafter"/>
</dbReference>
<comment type="caution">
    <text evidence="6">The sequence shown here is derived from an EMBL/GenBank/DDBJ whole genome shotgun (WGS) entry which is preliminary data.</text>
</comment>
<dbReference type="AlphaFoldDB" id="A0A926ZLF0"/>
<dbReference type="GO" id="GO:0042597">
    <property type="term" value="C:periplasmic space"/>
    <property type="evidence" value="ECO:0007669"/>
    <property type="project" value="UniProtKB-ARBA"/>
</dbReference>
<name>A0A926ZLF0_9CYAN</name>
<proteinExistence type="inferred from homology"/>
<feature type="chain" id="PRO_5037680799" evidence="4">
    <location>
        <begin position="24"/>
        <end position="581"/>
    </location>
</feature>
<dbReference type="RefSeq" id="WP_190472547.1">
    <property type="nucleotide sequence ID" value="NZ_JACJPW010000103.1"/>
</dbReference>
<dbReference type="PIRSF" id="PIRSF002741">
    <property type="entry name" value="MppA"/>
    <property type="match status" value="1"/>
</dbReference>
<dbReference type="EMBL" id="JACJPW010000103">
    <property type="protein sequence ID" value="MBD2185016.1"/>
    <property type="molecule type" value="Genomic_DNA"/>
</dbReference>
<feature type="signal peptide" evidence="4">
    <location>
        <begin position="1"/>
        <end position="23"/>
    </location>
</feature>
<dbReference type="Gene3D" id="3.90.76.10">
    <property type="entry name" value="Dipeptide-binding Protein, Domain 1"/>
    <property type="match status" value="1"/>
</dbReference>
<organism evidence="6 7">
    <name type="scientific">Aerosakkonema funiforme FACHB-1375</name>
    <dbReference type="NCBI Taxonomy" id="2949571"/>
    <lineage>
        <taxon>Bacteria</taxon>
        <taxon>Bacillati</taxon>
        <taxon>Cyanobacteriota</taxon>
        <taxon>Cyanophyceae</taxon>
        <taxon>Oscillatoriophycideae</taxon>
        <taxon>Aerosakkonematales</taxon>
        <taxon>Aerosakkonemataceae</taxon>
        <taxon>Aerosakkonema</taxon>
    </lineage>
</organism>
<dbReference type="InterPro" id="IPR030678">
    <property type="entry name" value="Peptide/Ni-bd"/>
</dbReference>
<dbReference type="InterPro" id="IPR039424">
    <property type="entry name" value="SBP_5"/>
</dbReference>
<dbReference type="PANTHER" id="PTHR30290">
    <property type="entry name" value="PERIPLASMIC BINDING COMPONENT OF ABC TRANSPORTER"/>
    <property type="match status" value="1"/>
</dbReference>
<gene>
    <name evidence="6" type="ORF">H6G03_28750</name>
</gene>
<dbReference type="GO" id="GO:0015833">
    <property type="term" value="P:peptide transport"/>
    <property type="evidence" value="ECO:0007669"/>
    <property type="project" value="TreeGrafter"/>
</dbReference>
<dbReference type="PROSITE" id="PS51257">
    <property type="entry name" value="PROKAR_LIPOPROTEIN"/>
    <property type="match status" value="1"/>
</dbReference>
<dbReference type="Proteomes" id="UP000641646">
    <property type="component" value="Unassembled WGS sequence"/>
</dbReference>
<evidence type="ECO:0000259" key="5">
    <source>
        <dbReference type="Pfam" id="PF00496"/>
    </source>
</evidence>
<evidence type="ECO:0000313" key="6">
    <source>
        <dbReference type="EMBL" id="MBD2185016.1"/>
    </source>
</evidence>
<sequence>MRRWVVVQITLILAIALTGCNPAQLVNTAPVSQLVIAILSEPKTFNPALVLASPNILSLTYEGLIAENGRGEIIPALAEFWQISEDKKRIIFTLRGGLKWSDGQPLTADDVIFTYKDVYLNEALPIGVIDIFRIGDRLTLPSVRQLDDRRIEFTTSEPFAPFLRATGLPILPRHTLQSAVQTKDKEGNFQLLRTWDNSTPPEQIIVNGPYRLEKYNTSGERLIFRRNPYYWRKDAQGKQQPYIERIIWQIVTSTDTSLLQFRSGGLDAINVQPDYFSLLKRAEKQGDFTIYNGGSAYSDTFISFNLNQGRRNGRPLVDPIKSRWFNKVEFRQAVAYAIDRQRMINNIFQGLGEMQNSSISVQSPYYLSPEAGLKVYNYNPEQAKQLLLRAQFKYNHKGELLDAEGNRVRFTLITNAGNKIRSAMAVHIKQDLSKIGIQVDLNLIDFSVLGEKLGSSLDWDCYLLGFGGAIEPNDGFNIWSLSGASHTFNLQPQTGQTPITGREVAEWEQKIANLYIQGATELDETKRQEIYAETQRLTQEYLPFIYLVNPLAMAAIRNKIKNVKYSAIGGAFWNIYELIVK</sequence>
<dbReference type="InterPro" id="IPR000914">
    <property type="entry name" value="SBP_5_dom"/>
</dbReference>
<dbReference type="GO" id="GO:0043190">
    <property type="term" value="C:ATP-binding cassette (ABC) transporter complex"/>
    <property type="evidence" value="ECO:0007669"/>
    <property type="project" value="InterPro"/>
</dbReference>
<evidence type="ECO:0000256" key="3">
    <source>
        <dbReference type="ARBA" id="ARBA00022729"/>
    </source>
</evidence>